<dbReference type="AlphaFoldDB" id="A0A6C0GHB8"/>
<reference evidence="2 3" key="1">
    <citation type="submission" date="2020-01" db="EMBL/GenBank/DDBJ databases">
        <authorList>
            <person name="Kim M.K."/>
        </authorList>
    </citation>
    <scope>NUCLEOTIDE SEQUENCE [LARGE SCALE GENOMIC DNA]</scope>
    <source>
        <strain evidence="2 3">172606-1</strain>
    </source>
</reference>
<name>A0A6C0GHB8_9BACT</name>
<feature type="domain" description="Nucleotidyl transferase" evidence="1">
    <location>
        <begin position="6"/>
        <end position="237"/>
    </location>
</feature>
<dbReference type="GO" id="GO:0016740">
    <property type="term" value="F:transferase activity"/>
    <property type="evidence" value="ECO:0007669"/>
    <property type="project" value="UniProtKB-KW"/>
</dbReference>
<keyword evidence="2" id="KW-0808">Transferase</keyword>
<protein>
    <submittedName>
        <fullName evidence="2">Nucleotidyltransferase</fullName>
    </submittedName>
</protein>
<dbReference type="SUPFAM" id="SSF53448">
    <property type="entry name" value="Nucleotide-diphospho-sugar transferases"/>
    <property type="match status" value="1"/>
</dbReference>
<accession>A0A6C0GHB8</accession>
<dbReference type="Gene3D" id="3.90.550.10">
    <property type="entry name" value="Spore Coat Polysaccharide Biosynthesis Protein SpsA, Chain A"/>
    <property type="match status" value="1"/>
</dbReference>
<dbReference type="EMBL" id="CP048222">
    <property type="protein sequence ID" value="QHT67426.1"/>
    <property type="molecule type" value="Genomic_DNA"/>
</dbReference>
<dbReference type="InterPro" id="IPR005835">
    <property type="entry name" value="NTP_transferase_dom"/>
</dbReference>
<dbReference type="RefSeq" id="WP_162443456.1">
    <property type="nucleotide sequence ID" value="NZ_CP048222.1"/>
</dbReference>
<dbReference type="KEGG" id="rhoz:GXP67_12690"/>
<evidence type="ECO:0000313" key="2">
    <source>
        <dbReference type="EMBL" id="QHT67426.1"/>
    </source>
</evidence>
<organism evidence="2 3">
    <name type="scientific">Rhodocytophaga rosea</name>
    <dbReference type="NCBI Taxonomy" id="2704465"/>
    <lineage>
        <taxon>Bacteria</taxon>
        <taxon>Pseudomonadati</taxon>
        <taxon>Bacteroidota</taxon>
        <taxon>Cytophagia</taxon>
        <taxon>Cytophagales</taxon>
        <taxon>Rhodocytophagaceae</taxon>
        <taxon>Rhodocytophaga</taxon>
    </lineage>
</organism>
<proteinExistence type="predicted"/>
<keyword evidence="3" id="KW-1185">Reference proteome</keyword>
<dbReference type="InterPro" id="IPR029044">
    <property type="entry name" value="Nucleotide-diphossugar_trans"/>
</dbReference>
<dbReference type="Pfam" id="PF00483">
    <property type="entry name" value="NTP_transferase"/>
    <property type="match status" value="1"/>
</dbReference>
<evidence type="ECO:0000313" key="3">
    <source>
        <dbReference type="Proteomes" id="UP000480178"/>
    </source>
</evidence>
<evidence type="ECO:0000259" key="1">
    <source>
        <dbReference type="Pfam" id="PF00483"/>
    </source>
</evidence>
<sequence>MQPTLLIMAAGMGSRYGSLKQLDTFGPGGETIIDYSLYDAIREGFGKVVFVIRQALLKDFEETYFQKLSGKIQVSYVLQELDRLPEGYMVPADRVKPWGTAHAVWVSASSIQEPFAVINGDDFYGRQSFRLMAEELRKMEVPGQYCMIAYPLNHTLSEHGFVSRGICEIDAQGYLKSVTERTQIAANDKGIFYKDAEGQLLPLSGNENVSMNLYGFTPDIFGHLETQLKDFLRKNANNLKAEFYLPEAVNFLVNTGTAKVKVCISPEKWFGVTYPEDKQTVRSRLRELIDTGVYPEKLWV</sequence>
<dbReference type="Proteomes" id="UP000480178">
    <property type="component" value="Chromosome"/>
</dbReference>
<gene>
    <name evidence="2" type="ORF">GXP67_12690</name>
</gene>